<gene>
    <name evidence="2" type="primary">D6</name>
    <name evidence="5" type="synonym">LOC107795773</name>
</gene>
<evidence type="ECO:0000313" key="4">
    <source>
        <dbReference type="Proteomes" id="UP000790787"/>
    </source>
</evidence>
<dbReference type="RefSeq" id="XP_016473943.1">
    <property type="nucleotide sequence ID" value="XM_016618457.1"/>
</dbReference>
<evidence type="ECO:0000313" key="2">
    <source>
        <dbReference type="EMBL" id="AEM24937.1"/>
    </source>
</evidence>
<dbReference type="PaxDb" id="4097-G1JZD6"/>
<reference evidence="2" key="1">
    <citation type="journal article" date="2005" name="J. Exp. Bot.">
        <title>Using a suppression subtractive library-based approach to identify tobacco genes regulated in response to short-term sulphur deficit.</title>
        <authorList>
            <person name="Wawrzynska A."/>
            <person name="Lewandowska M."/>
            <person name="Hawkesford M.J."/>
            <person name="Sirko A."/>
        </authorList>
    </citation>
    <scope>NUCLEOTIDE SEQUENCE</scope>
    <source>
        <tissue evidence="2">Developing leaves</tissue>
    </source>
</reference>
<sequence>MAVKGFAVLLFVAMLLMSTEYSMAQQRDPVCAALCAIRCGTRPVCLARCLAGCFIASNDTLDESHSTSVEARNRVCNVGCSLGHCSQFLFQYDNEKFGTCMANCSENYCIGNSTLEKA</sequence>
<reference evidence="5" key="4">
    <citation type="submission" date="2025-04" db="UniProtKB">
        <authorList>
            <consortium name="RefSeq"/>
        </authorList>
    </citation>
    <scope>IDENTIFICATION</scope>
</reference>
<protein>
    <submittedName>
        <fullName evidence="2">Thionin-like protein</fullName>
    </submittedName>
</protein>
<proteinExistence type="evidence at transcript level"/>
<evidence type="ECO:0000256" key="1">
    <source>
        <dbReference type="SAM" id="SignalP"/>
    </source>
</evidence>
<organism evidence="2">
    <name type="scientific">Nicotiana tabacum</name>
    <name type="common">Common tobacco</name>
    <dbReference type="NCBI Taxonomy" id="4097"/>
    <lineage>
        <taxon>Eukaryota</taxon>
        <taxon>Viridiplantae</taxon>
        <taxon>Streptophyta</taxon>
        <taxon>Embryophyta</taxon>
        <taxon>Tracheophyta</taxon>
        <taxon>Spermatophyta</taxon>
        <taxon>Magnoliopsida</taxon>
        <taxon>eudicotyledons</taxon>
        <taxon>Gunneridae</taxon>
        <taxon>Pentapetalae</taxon>
        <taxon>asterids</taxon>
        <taxon>lamiids</taxon>
        <taxon>Solanales</taxon>
        <taxon>Solanaceae</taxon>
        <taxon>Nicotianoideae</taxon>
        <taxon>Nicotianeae</taxon>
        <taxon>Nicotiana</taxon>
    </lineage>
</organism>
<accession>G1JZD6</accession>
<reference evidence="3" key="3">
    <citation type="journal article" date="2014" name="Nat. Commun.">
        <title>The tobacco genome sequence and its comparison with those of tomato and potato.</title>
        <authorList>
            <person name="Sierro N."/>
            <person name="Battey J.N."/>
            <person name="Ouadi S."/>
            <person name="Bakaher N."/>
            <person name="Bovet L."/>
            <person name="Willig A."/>
            <person name="Goepfert S."/>
            <person name="Peitsch M.C."/>
            <person name="Ivanov N.V."/>
        </authorList>
    </citation>
    <scope>NUCLEOTIDE SEQUENCE [LARGE SCALE GENOMIC DNA]</scope>
    <source>
        <strain evidence="3">cv. TN90</strain>
    </source>
</reference>
<dbReference type="GeneID" id="107795773"/>
<dbReference type="OrthoDB" id="1262457at2759"/>
<name>G1JZD6_TOBAC</name>
<dbReference type="AlphaFoldDB" id="G1JZD6"/>
<dbReference type="KEGG" id="nta:107795773"/>
<reference evidence="2" key="2">
    <citation type="submission" date="2011-07" db="EMBL/GenBank/DDBJ databases">
        <title>Preliminary characteristics of a tobacco gene down-regulated by sulfur deficit and encoding a thionin-like protein.</title>
        <authorList>
            <person name="Lewandowska M.E."/>
            <person name="Zientara-Rytter K."/>
            <person name="Sirko A."/>
        </authorList>
    </citation>
    <scope>NUCLEOTIDE SEQUENCE</scope>
    <source>
        <tissue evidence="2">Developing leaves</tissue>
    </source>
</reference>
<dbReference type="EMBL" id="JN544241">
    <property type="protein sequence ID" value="AEM24937.1"/>
    <property type="molecule type" value="mRNA"/>
</dbReference>
<dbReference type="OMA" id="ENYCIGN"/>
<evidence type="ECO:0000313" key="3">
    <source>
        <dbReference type="Proteomes" id="UP000084051"/>
    </source>
</evidence>
<evidence type="ECO:0000313" key="5">
    <source>
        <dbReference type="RefSeq" id="XP_016473943.1"/>
    </source>
</evidence>
<keyword evidence="1" id="KW-0732">Signal</keyword>
<dbReference type="Proteomes" id="UP000790787">
    <property type="component" value="Chromosome 12"/>
</dbReference>
<keyword evidence="4" id="KW-1185">Reference proteome</keyword>
<feature type="signal peptide" evidence="1">
    <location>
        <begin position="1"/>
        <end position="24"/>
    </location>
</feature>
<feature type="chain" id="PRO_5015091405" evidence="1">
    <location>
        <begin position="25"/>
        <end position="118"/>
    </location>
</feature>